<keyword evidence="3" id="KW-1185">Reference proteome</keyword>
<reference evidence="2 3" key="1">
    <citation type="journal article" date="2022" name="G3 (Bethesda)">
        <title>Evaluating Illumina-, Nanopore-, and PacBio-based genome assembly strategies with the bald notothen, Trematomus borchgrevinki.</title>
        <authorList>
            <person name="Rayamajhi N."/>
            <person name="Cheng C.C."/>
            <person name="Catchen J.M."/>
        </authorList>
    </citation>
    <scope>NUCLEOTIDE SEQUENCE [LARGE SCALE GENOMIC DNA]</scope>
    <source>
        <strain evidence="2">AGRC-2024</strain>
    </source>
</reference>
<dbReference type="AlphaFoldDB" id="A0ABD2HM61"/>
<protein>
    <submittedName>
        <fullName evidence="2">Uncharacterized protein</fullName>
    </submittedName>
</protein>
<accession>A0ABD2HM61</accession>
<reference evidence="2 3" key="2">
    <citation type="journal article" date="2024" name="G3 (Bethesda)">
        <title>The genome of the cryopelagic Antarctic bald notothen, Trematomus borchgrevinki.</title>
        <authorList>
            <person name="Rayamajhi N."/>
            <person name="Rivera-Colon A.G."/>
            <person name="Minhas B.F."/>
            <person name="Cheng C.C."/>
            <person name="Catchen J.M."/>
        </authorList>
    </citation>
    <scope>NUCLEOTIDE SEQUENCE [LARGE SCALE GENOMIC DNA]</scope>
    <source>
        <strain evidence="2">AGRC-2024</strain>
    </source>
</reference>
<feature type="region of interest" description="Disordered" evidence="1">
    <location>
        <begin position="95"/>
        <end position="120"/>
    </location>
</feature>
<evidence type="ECO:0000256" key="1">
    <source>
        <dbReference type="SAM" id="MobiDB-lite"/>
    </source>
</evidence>
<comment type="caution">
    <text evidence="2">The sequence shown here is derived from an EMBL/GenBank/DDBJ whole genome shotgun (WGS) entry which is preliminary data.</text>
</comment>
<sequence>MDSPDERPCPSCPGSIGGDDPHTQCIECLGSDHAAANLPPSAMCSACQMLTRSSRLYRVAVFEGCYVSPVEDPELDVVEMEDLVQGVPFVFAVPAAGTGPGIRDEDDNDDTSSSRVSSDR</sequence>
<evidence type="ECO:0000313" key="3">
    <source>
        <dbReference type="Proteomes" id="UP001619887"/>
    </source>
</evidence>
<name>A0ABD2HM61_PAGBO</name>
<gene>
    <name evidence="2" type="ORF">OYC64_016816</name>
</gene>
<dbReference type="EMBL" id="JBIYXZ010002068">
    <property type="protein sequence ID" value="KAL3066941.1"/>
    <property type="molecule type" value="Genomic_DNA"/>
</dbReference>
<evidence type="ECO:0000313" key="2">
    <source>
        <dbReference type="EMBL" id="KAL3066941.1"/>
    </source>
</evidence>
<dbReference type="Proteomes" id="UP001619887">
    <property type="component" value="Unassembled WGS sequence"/>
</dbReference>
<proteinExistence type="predicted"/>
<feature type="compositionally biased region" description="Low complexity" evidence="1">
    <location>
        <begin position="111"/>
        <end position="120"/>
    </location>
</feature>
<organism evidence="2 3">
    <name type="scientific">Pagothenia borchgrevinki</name>
    <name type="common">Bald rockcod</name>
    <name type="synonym">Trematomus borchgrevinki</name>
    <dbReference type="NCBI Taxonomy" id="8213"/>
    <lineage>
        <taxon>Eukaryota</taxon>
        <taxon>Metazoa</taxon>
        <taxon>Chordata</taxon>
        <taxon>Craniata</taxon>
        <taxon>Vertebrata</taxon>
        <taxon>Euteleostomi</taxon>
        <taxon>Actinopterygii</taxon>
        <taxon>Neopterygii</taxon>
        <taxon>Teleostei</taxon>
        <taxon>Neoteleostei</taxon>
        <taxon>Acanthomorphata</taxon>
        <taxon>Eupercaria</taxon>
        <taxon>Perciformes</taxon>
        <taxon>Notothenioidei</taxon>
        <taxon>Nototheniidae</taxon>
        <taxon>Pagothenia</taxon>
    </lineage>
</organism>